<accession>A0A919MIF7</accession>
<keyword evidence="2" id="KW-1185">Reference proteome</keyword>
<evidence type="ECO:0000313" key="2">
    <source>
        <dbReference type="Proteomes" id="UP000598174"/>
    </source>
</evidence>
<dbReference type="RefSeq" id="WP_203823123.1">
    <property type="nucleotide sequence ID" value="NZ_BAAABP010000005.1"/>
</dbReference>
<proteinExistence type="predicted"/>
<evidence type="ECO:0000313" key="1">
    <source>
        <dbReference type="EMBL" id="GIE16803.1"/>
    </source>
</evidence>
<dbReference type="Proteomes" id="UP000598174">
    <property type="component" value="Unassembled WGS sequence"/>
</dbReference>
<sequence length="59" mass="6474">MSTRTLDENVRVLRALGHAELADLALGLPDDGRRERVADLLVPVVVSLPCHADLLEESR</sequence>
<dbReference type="AlphaFoldDB" id="A0A919MIF7"/>
<gene>
    <name evidence="1" type="ORF">Afe05nite_86430</name>
</gene>
<name>A0A919MIF7_9ACTN</name>
<dbReference type="EMBL" id="BOMM01000100">
    <property type="protein sequence ID" value="GIE16803.1"/>
    <property type="molecule type" value="Genomic_DNA"/>
</dbReference>
<organism evidence="1 2">
    <name type="scientific">Paractinoplanes ferrugineus</name>
    <dbReference type="NCBI Taxonomy" id="113564"/>
    <lineage>
        <taxon>Bacteria</taxon>
        <taxon>Bacillati</taxon>
        <taxon>Actinomycetota</taxon>
        <taxon>Actinomycetes</taxon>
        <taxon>Micromonosporales</taxon>
        <taxon>Micromonosporaceae</taxon>
        <taxon>Paractinoplanes</taxon>
    </lineage>
</organism>
<reference evidence="1" key="1">
    <citation type="submission" date="2021-01" db="EMBL/GenBank/DDBJ databases">
        <title>Whole genome shotgun sequence of Actinoplanes ferrugineus NBRC 15555.</title>
        <authorList>
            <person name="Komaki H."/>
            <person name="Tamura T."/>
        </authorList>
    </citation>
    <scope>NUCLEOTIDE SEQUENCE</scope>
    <source>
        <strain evidence="1">NBRC 15555</strain>
    </source>
</reference>
<protein>
    <submittedName>
        <fullName evidence="1">Uncharacterized protein</fullName>
    </submittedName>
</protein>
<comment type="caution">
    <text evidence="1">The sequence shown here is derived from an EMBL/GenBank/DDBJ whole genome shotgun (WGS) entry which is preliminary data.</text>
</comment>